<dbReference type="EMBL" id="CP011112">
    <property type="protein sequence ID" value="AKU17523.1"/>
    <property type="molecule type" value="Genomic_DNA"/>
</dbReference>
<protein>
    <submittedName>
        <fullName evidence="1">Sugar ABC transporter substrate-binding protein</fullName>
    </submittedName>
</protein>
<reference evidence="1" key="1">
    <citation type="submission" date="2015-03" db="EMBL/GenBank/DDBJ databases">
        <title>Luteipulveratus halotolerans sp. nov., a novel actinobacterium (Dermacoccaceae) from Sarawak, Malaysia.</title>
        <authorList>
            <person name="Juboi H."/>
            <person name="Basik A."/>
            <person name="Shamsul S.S."/>
            <person name="Arnold P."/>
            <person name="Schmitt E.K."/>
            <person name="Sanglier J.-J."/>
            <person name="Yeo T."/>
        </authorList>
    </citation>
    <scope>NUCLEOTIDE SEQUENCE [LARGE SCALE GENOMIC DNA]</scope>
    <source>
        <strain evidence="1">MN07-A0370</strain>
    </source>
</reference>
<sequence>MADWITRPDHTRRDVLRLVGGAAVAVPFAALAGCSSNSGKTLRVSYQQFGSGKIMSNYLTKVAAQFSKAHPDITVELVPLVAAENDYFTKNELMMSSSRTACDLVYEDTFILKSDVAAGYLQPIDHLLDKWPMWDQFYPITQTAVQAEDGKHYGVPIFTDTRAIWHNKDLLAKAGFPAPWQPRTWDDILTAARAVKKKLPGVVPINIYAGKASGEKTSMQGFEMLLYGTRSKLYDEKHKKWVLGSKGFIDSLQMIKTIFDEKLGPPIANALDPNLSETVSSDWFPHGKLAMAVDGCWIGGAWGEGAAAAWPEAHKVLKLAKMPTQHGEAPGLVTLSGGFSWAMPAKASQPDLAWQFVEQMMGTQNMTDFAIADNQISVRRDIAAQPRYQNSSPTVGFFTELVKNTTYRPALAPYPQISNAIQVATESVMIGSKSPQAAAKSYDAAVIDIVGKSETMKEA</sequence>
<dbReference type="InterPro" id="IPR006059">
    <property type="entry name" value="SBP"/>
</dbReference>
<dbReference type="SUPFAM" id="SSF53850">
    <property type="entry name" value="Periplasmic binding protein-like II"/>
    <property type="match status" value="1"/>
</dbReference>
<dbReference type="Proteomes" id="UP000066480">
    <property type="component" value="Chromosome"/>
</dbReference>
<gene>
    <name evidence="1" type="ORF">VV02_19545</name>
</gene>
<dbReference type="PANTHER" id="PTHR43649">
    <property type="entry name" value="ARABINOSE-BINDING PROTEIN-RELATED"/>
    <property type="match status" value="1"/>
</dbReference>
<evidence type="ECO:0000313" key="2">
    <source>
        <dbReference type="Proteomes" id="UP000066480"/>
    </source>
</evidence>
<dbReference type="STRING" id="571913.VV02_19545"/>
<keyword evidence="2" id="KW-1185">Reference proteome</keyword>
<dbReference type="PROSITE" id="PS51318">
    <property type="entry name" value="TAT"/>
    <property type="match status" value="1"/>
</dbReference>
<dbReference type="InterPro" id="IPR006311">
    <property type="entry name" value="TAT_signal"/>
</dbReference>
<organism evidence="1 2">
    <name type="scientific">Luteipulveratus mongoliensis</name>
    <dbReference type="NCBI Taxonomy" id="571913"/>
    <lineage>
        <taxon>Bacteria</taxon>
        <taxon>Bacillati</taxon>
        <taxon>Actinomycetota</taxon>
        <taxon>Actinomycetes</taxon>
        <taxon>Micrococcales</taxon>
        <taxon>Dermacoccaceae</taxon>
        <taxon>Luteipulveratus</taxon>
    </lineage>
</organism>
<dbReference type="RefSeq" id="WP_052594233.1">
    <property type="nucleotide sequence ID" value="NZ_CP011112.1"/>
</dbReference>
<dbReference type="Gene3D" id="3.40.190.10">
    <property type="entry name" value="Periplasmic binding protein-like II"/>
    <property type="match status" value="2"/>
</dbReference>
<dbReference type="KEGG" id="lmoi:VV02_19545"/>
<dbReference type="PROSITE" id="PS51257">
    <property type="entry name" value="PROKAR_LIPOPROTEIN"/>
    <property type="match status" value="1"/>
</dbReference>
<evidence type="ECO:0000313" key="1">
    <source>
        <dbReference type="EMBL" id="AKU17523.1"/>
    </source>
</evidence>
<accession>A0A0K1JLR6</accession>
<dbReference type="InterPro" id="IPR050490">
    <property type="entry name" value="Bact_solute-bd_prot1"/>
</dbReference>
<proteinExistence type="predicted"/>
<name>A0A0K1JLR6_9MICO</name>
<dbReference type="PANTHER" id="PTHR43649:SF14">
    <property type="entry name" value="BLR3389 PROTEIN"/>
    <property type="match status" value="1"/>
</dbReference>
<dbReference type="PATRIC" id="fig|571913.6.peg.3957"/>
<dbReference type="AlphaFoldDB" id="A0A0K1JLR6"/>
<dbReference type="Pfam" id="PF01547">
    <property type="entry name" value="SBP_bac_1"/>
    <property type="match status" value="1"/>
</dbReference>